<sequence length="105" mass="11390">MSVVAVISVPLVTLELSTVASLFLLSVGGFRTLPLLVVMALHCSWCPAWAGSIADFSWAGLPYRLTVISLLICSAGFRALFWFCQEKFGCCLHAGLCVFDVTFLL</sequence>
<keyword evidence="3" id="KW-1185">Reference proteome</keyword>
<protein>
    <recommendedName>
        <fullName evidence="4">Secreted peptide</fullName>
    </recommendedName>
</protein>
<accession>A0ABR2EG93</accession>
<evidence type="ECO:0000313" key="3">
    <source>
        <dbReference type="Proteomes" id="UP001472677"/>
    </source>
</evidence>
<evidence type="ECO:0000313" key="2">
    <source>
        <dbReference type="EMBL" id="KAK8560284.1"/>
    </source>
</evidence>
<reference evidence="2 3" key="1">
    <citation type="journal article" date="2024" name="G3 (Bethesda)">
        <title>Genome assembly of Hibiscus sabdariffa L. provides insights into metabolisms of medicinal natural products.</title>
        <authorList>
            <person name="Kim T."/>
        </authorList>
    </citation>
    <scope>NUCLEOTIDE SEQUENCE [LARGE SCALE GENOMIC DNA]</scope>
    <source>
        <strain evidence="2">TK-2024</strain>
        <tissue evidence="2">Old leaves</tissue>
    </source>
</reference>
<evidence type="ECO:0008006" key="4">
    <source>
        <dbReference type="Google" id="ProtNLM"/>
    </source>
</evidence>
<proteinExistence type="predicted"/>
<name>A0ABR2EG93_9ROSI</name>
<keyword evidence="1" id="KW-0472">Membrane</keyword>
<comment type="caution">
    <text evidence="2">The sequence shown here is derived from an EMBL/GenBank/DDBJ whole genome shotgun (WGS) entry which is preliminary data.</text>
</comment>
<feature type="transmembrane region" description="Helical" evidence="1">
    <location>
        <begin position="32"/>
        <end position="51"/>
    </location>
</feature>
<feature type="transmembrane region" description="Helical" evidence="1">
    <location>
        <begin position="63"/>
        <end position="83"/>
    </location>
</feature>
<evidence type="ECO:0000256" key="1">
    <source>
        <dbReference type="SAM" id="Phobius"/>
    </source>
</evidence>
<dbReference type="Proteomes" id="UP001472677">
    <property type="component" value="Unassembled WGS sequence"/>
</dbReference>
<gene>
    <name evidence="2" type="ORF">V6N12_013083</name>
</gene>
<dbReference type="EMBL" id="JBBPBM010000014">
    <property type="protein sequence ID" value="KAK8560284.1"/>
    <property type="molecule type" value="Genomic_DNA"/>
</dbReference>
<keyword evidence="1" id="KW-1133">Transmembrane helix</keyword>
<organism evidence="2 3">
    <name type="scientific">Hibiscus sabdariffa</name>
    <name type="common">roselle</name>
    <dbReference type="NCBI Taxonomy" id="183260"/>
    <lineage>
        <taxon>Eukaryota</taxon>
        <taxon>Viridiplantae</taxon>
        <taxon>Streptophyta</taxon>
        <taxon>Embryophyta</taxon>
        <taxon>Tracheophyta</taxon>
        <taxon>Spermatophyta</taxon>
        <taxon>Magnoliopsida</taxon>
        <taxon>eudicotyledons</taxon>
        <taxon>Gunneridae</taxon>
        <taxon>Pentapetalae</taxon>
        <taxon>rosids</taxon>
        <taxon>malvids</taxon>
        <taxon>Malvales</taxon>
        <taxon>Malvaceae</taxon>
        <taxon>Malvoideae</taxon>
        <taxon>Hibiscus</taxon>
    </lineage>
</organism>
<keyword evidence="1" id="KW-0812">Transmembrane</keyword>